<evidence type="ECO:0000313" key="3">
    <source>
        <dbReference type="Proteomes" id="UP000000268"/>
    </source>
</evidence>
<dbReference type="Gene3D" id="2.160.20.80">
    <property type="entry name" value="E3 ubiquitin-protein ligase SopA"/>
    <property type="match status" value="2"/>
</dbReference>
<dbReference type="PANTHER" id="PTHR14136:SF17">
    <property type="entry name" value="BTB_POZ DOMAIN-CONTAINING PROTEIN KCTD9"/>
    <property type="match status" value="1"/>
</dbReference>
<keyword evidence="2" id="KW-0614">Plasmid</keyword>
<name>A8ZPM5_ACAM1</name>
<dbReference type="Pfam" id="PF00805">
    <property type="entry name" value="Pentapeptide"/>
    <property type="match status" value="3"/>
</dbReference>
<reference evidence="2 3" key="1">
    <citation type="journal article" date="2008" name="Proc. Natl. Acad. Sci. U.S.A.">
        <title>Niche adaptation and genome expansion in the chlorophyll d-producing cyanobacterium Acaryochloris marina.</title>
        <authorList>
            <person name="Swingley W.D."/>
            <person name="Chen M."/>
            <person name="Cheung P.C."/>
            <person name="Conrad A.L."/>
            <person name="Dejesa L.C."/>
            <person name="Hao J."/>
            <person name="Honchak B.M."/>
            <person name="Karbach L.E."/>
            <person name="Kurdoglu A."/>
            <person name="Lahiri S."/>
            <person name="Mastrian S.D."/>
            <person name="Miyashita H."/>
            <person name="Page L."/>
            <person name="Ramakrishna P."/>
            <person name="Satoh S."/>
            <person name="Sattley W.M."/>
            <person name="Shimada Y."/>
            <person name="Taylor H.L."/>
            <person name="Tomo T."/>
            <person name="Tsuchiya T."/>
            <person name="Wang Z.T."/>
            <person name="Raymond J."/>
            <person name="Mimuro M."/>
            <person name="Blankenship R.E."/>
            <person name="Touchman J.W."/>
        </authorList>
    </citation>
    <scope>NUCLEOTIDE SEQUENCE [LARGE SCALE GENOMIC DNA]</scope>
    <source>
        <strain evidence="3">MBIC 11017</strain>
        <plasmid evidence="3">Plasmid pREB5</plasmid>
    </source>
</reference>
<dbReference type="AlphaFoldDB" id="A8ZPM5"/>
<dbReference type="SUPFAM" id="SSF141571">
    <property type="entry name" value="Pentapeptide repeat-like"/>
    <property type="match status" value="2"/>
</dbReference>
<feature type="transmembrane region" description="Helical" evidence="1">
    <location>
        <begin position="12"/>
        <end position="30"/>
    </location>
</feature>
<dbReference type="Proteomes" id="UP000000268">
    <property type="component" value="Plasmid pREB5"/>
</dbReference>
<sequence length="463" mass="51810">MQNQDKPTLKLPIKSIFYIFLLIGGIQLISQLDRLIRCNFISIRNVNQCTLYGQTTWEWLKLLIGPLIAITGGFILNGYFKNRDERRLDKAKETELDQLRHETLITYFNEISNLLLNKNWPKYGRNTNIEENPNLTIVALAKARTSSVLNEINGKRKGSLLLFLLESKVWQIITDIDGNSSWANLSFCDLNKANLTRINLSGANLSEANLNLCNLSEAELSNTIMINTKLTSVDLKKSNLSGAKLIKANLRRANLSDAVLENANFKEAKLTGGILLSEGKVKFFLFYFSLRFYSLLVRTYPFRISKYATYKSDKIRVYINYLFGANLKGANLKEAYLRHVSLLGANLDRADLESANLSQANLSFANLRGASLIEADLKGASLIGADLKGADLKGADLKGADLKGADLKGANLCDKNIIKPIKITTGQIKKTFNWETALYKEDFRKKLGLPPTPSSNPPKEESE</sequence>
<gene>
    <name evidence="2" type="ordered locus">AM1_E0192</name>
</gene>
<proteinExistence type="predicted"/>
<keyword evidence="3" id="KW-1185">Reference proteome</keyword>
<dbReference type="EMBL" id="CP000842">
    <property type="protein sequence ID" value="ABW32961.1"/>
    <property type="molecule type" value="Genomic_DNA"/>
</dbReference>
<feature type="transmembrane region" description="Helical" evidence="1">
    <location>
        <begin position="59"/>
        <end position="80"/>
    </location>
</feature>
<dbReference type="HOGENOM" id="CLU_590034_0_0_3"/>
<dbReference type="KEGG" id="amr:AM1_E0192"/>
<keyword evidence="1" id="KW-1133">Transmembrane helix</keyword>
<keyword evidence="1" id="KW-0472">Membrane</keyword>
<dbReference type="RefSeq" id="WP_012167897.1">
    <property type="nucleotide sequence ID" value="NC_009930.1"/>
</dbReference>
<keyword evidence="1" id="KW-0812">Transmembrane</keyword>
<protein>
    <submittedName>
        <fullName evidence="2">Pentapeptide repeat protein</fullName>
    </submittedName>
</protein>
<organism evidence="2 3">
    <name type="scientific">Acaryochloris marina (strain MBIC 11017)</name>
    <dbReference type="NCBI Taxonomy" id="329726"/>
    <lineage>
        <taxon>Bacteria</taxon>
        <taxon>Bacillati</taxon>
        <taxon>Cyanobacteriota</taxon>
        <taxon>Cyanophyceae</taxon>
        <taxon>Acaryochloridales</taxon>
        <taxon>Acaryochloridaceae</taxon>
        <taxon>Acaryochloris</taxon>
    </lineage>
</organism>
<accession>A8ZPM5</accession>
<dbReference type="PANTHER" id="PTHR14136">
    <property type="entry name" value="BTB_POZ DOMAIN-CONTAINING PROTEIN KCTD9"/>
    <property type="match status" value="1"/>
</dbReference>
<evidence type="ECO:0000313" key="2">
    <source>
        <dbReference type="EMBL" id="ABW32961.1"/>
    </source>
</evidence>
<dbReference type="OrthoDB" id="480722at2"/>
<evidence type="ECO:0000256" key="1">
    <source>
        <dbReference type="SAM" id="Phobius"/>
    </source>
</evidence>
<dbReference type="InterPro" id="IPR051082">
    <property type="entry name" value="Pentapeptide-BTB/POZ_domain"/>
</dbReference>
<geneLocation type="plasmid" evidence="2 3">
    <name>pREB5</name>
</geneLocation>
<dbReference type="InterPro" id="IPR001646">
    <property type="entry name" value="5peptide_repeat"/>
</dbReference>